<sequence>MPDFPNPGPQGAPFPLPDNHPLAVLPPPAITALMNHFHLLPATGATAVSTHDVAIQPDLALVADVQSLAQRLRVVESEVAQLKRSHSEGGGAHDSADNNDATRPKRSKKSRTAGGAPDRILSGAKENMTTEQATVRAELQTLVRAQLSLLTGIQRNGITKPKDGEDSASDADSDVDLPASDDEDPATTKLLCFDFTQDVTAAANELVIQRAADIVWREQTDTAACTLTHKNILFTLKDLVAFGKDIYRDWRRKRNTANDPGLAKKTALKRALNRRAQRQKALHEDRVKVLAAYQKKHKNNVAAVLEEAAWMSDELSGLDTDDEGKRRTHRNELAAAARLSKEDKRWRSARLGSPPASLQNARGKSMSSASFLVNDIIDDLDALRREQRKANGKARRIATKRVNLGRLRQEPPAVPVYPFMLDTEWFKSYKAAHPGEEVFAKPEDPEEYNAEHSTSG</sequence>
<name>A0ACB8R3R8_9AGAM</name>
<keyword evidence="2" id="KW-1185">Reference proteome</keyword>
<dbReference type="EMBL" id="MU276472">
    <property type="protein sequence ID" value="KAI0038537.1"/>
    <property type="molecule type" value="Genomic_DNA"/>
</dbReference>
<proteinExistence type="predicted"/>
<comment type="caution">
    <text evidence="1">The sequence shown here is derived from an EMBL/GenBank/DDBJ whole genome shotgun (WGS) entry which is preliminary data.</text>
</comment>
<gene>
    <name evidence="1" type="ORF">FA95DRAFT_1613306</name>
</gene>
<evidence type="ECO:0000313" key="1">
    <source>
        <dbReference type="EMBL" id="KAI0038537.1"/>
    </source>
</evidence>
<dbReference type="Proteomes" id="UP000814033">
    <property type="component" value="Unassembled WGS sequence"/>
</dbReference>
<evidence type="ECO:0000313" key="2">
    <source>
        <dbReference type="Proteomes" id="UP000814033"/>
    </source>
</evidence>
<reference evidence="1" key="1">
    <citation type="submission" date="2021-02" db="EMBL/GenBank/DDBJ databases">
        <authorList>
            <consortium name="DOE Joint Genome Institute"/>
            <person name="Ahrendt S."/>
            <person name="Looney B.P."/>
            <person name="Miyauchi S."/>
            <person name="Morin E."/>
            <person name="Drula E."/>
            <person name="Courty P.E."/>
            <person name="Chicoki N."/>
            <person name="Fauchery L."/>
            <person name="Kohler A."/>
            <person name="Kuo A."/>
            <person name="Labutti K."/>
            <person name="Pangilinan J."/>
            <person name="Lipzen A."/>
            <person name="Riley R."/>
            <person name="Andreopoulos W."/>
            <person name="He G."/>
            <person name="Johnson J."/>
            <person name="Barry K.W."/>
            <person name="Grigoriev I.V."/>
            <person name="Nagy L."/>
            <person name="Hibbett D."/>
            <person name="Henrissat B."/>
            <person name="Matheny P.B."/>
            <person name="Labbe J."/>
            <person name="Martin F."/>
        </authorList>
    </citation>
    <scope>NUCLEOTIDE SEQUENCE</scope>
    <source>
        <strain evidence="1">FP105234-sp</strain>
    </source>
</reference>
<reference evidence="1" key="2">
    <citation type="journal article" date="2022" name="New Phytol.">
        <title>Evolutionary transition to the ectomycorrhizal habit in the genomes of a hyperdiverse lineage of mushroom-forming fungi.</title>
        <authorList>
            <person name="Looney B."/>
            <person name="Miyauchi S."/>
            <person name="Morin E."/>
            <person name="Drula E."/>
            <person name="Courty P.E."/>
            <person name="Kohler A."/>
            <person name="Kuo A."/>
            <person name="LaButti K."/>
            <person name="Pangilinan J."/>
            <person name="Lipzen A."/>
            <person name="Riley R."/>
            <person name="Andreopoulos W."/>
            <person name="He G."/>
            <person name="Johnson J."/>
            <person name="Nolan M."/>
            <person name="Tritt A."/>
            <person name="Barry K.W."/>
            <person name="Grigoriev I.V."/>
            <person name="Nagy L.G."/>
            <person name="Hibbett D."/>
            <person name="Henrissat B."/>
            <person name="Matheny P.B."/>
            <person name="Labbe J."/>
            <person name="Martin F.M."/>
        </authorList>
    </citation>
    <scope>NUCLEOTIDE SEQUENCE</scope>
    <source>
        <strain evidence="1">FP105234-sp</strain>
    </source>
</reference>
<accession>A0ACB8R3R8</accession>
<organism evidence="1 2">
    <name type="scientific">Auriscalpium vulgare</name>
    <dbReference type="NCBI Taxonomy" id="40419"/>
    <lineage>
        <taxon>Eukaryota</taxon>
        <taxon>Fungi</taxon>
        <taxon>Dikarya</taxon>
        <taxon>Basidiomycota</taxon>
        <taxon>Agaricomycotina</taxon>
        <taxon>Agaricomycetes</taxon>
        <taxon>Russulales</taxon>
        <taxon>Auriscalpiaceae</taxon>
        <taxon>Auriscalpium</taxon>
    </lineage>
</organism>
<protein>
    <submittedName>
        <fullName evidence="1">Uncharacterized protein</fullName>
    </submittedName>
</protein>